<reference evidence="2 3" key="1">
    <citation type="submission" date="2016-06" db="EMBL/GenBank/DDBJ databases">
        <title>Complete genome sequences of Bordetella bronchialis and Bordetella flabilis.</title>
        <authorList>
            <person name="LiPuma J.J."/>
            <person name="Spilker T."/>
        </authorList>
    </citation>
    <scope>NUCLEOTIDE SEQUENCE [LARGE SCALE GENOMIC DNA]</scope>
    <source>
        <strain evidence="2 3">AU17976</strain>
    </source>
</reference>
<evidence type="ECO:0000313" key="3">
    <source>
        <dbReference type="Proteomes" id="UP000092213"/>
    </source>
</evidence>
<sequence length="330" mass="35364">MDGDNPLSRRRALLALAGSCAAGMAWRAPRAAPSTWTPTHPLRLVVTYPPGGGADVTARAMTEALGERLGQPVVVENRGGAGGMVGTASVFRAAPDGYTLLWGNTDTMAMAPNLYRQINYVPEEFTALAPVVALGFVLASRPTLEAQDFRQLIELARKRQLSFASWGVGSPGHVGSEMLKNQAGIPSILNVPYRGTAPACQALLAGEVDVMYLPSPLWLAFRKQVRTYAIAAPKRYTQFQDIPTMAELGVPVDMDVWQGLFAPPGTPLPIAERIHEAVTQAVGTPDVQKRFLELGGVPLTSSRAAFAQSIPTERARWGALLRAANVQPQD</sequence>
<evidence type="ECO:0000313" key="2">
    <source>
        <dbReference type="EMBL" id="ANN72930.1"/>
    </source>
</evidence>
<dbReference type="PANTHER" id="PTHR42928">
    <property type="entry name" value="TRICARBOXYLATE-BINDING PROTEIN"/>
    <property type="match status" value="1"/>
</dbReference>
<dbReference type="Gene3D" id="3.40.190.10">
    <property type="entry name" value="Periplasmic binding protein-like II"/>
    <property type="match status" value="1"/>
</dbReference>
<dbReference type="InterPro" id="IPR006311">
    <property type="entry name" value="TAT_signal"/>
</dbReference>
<evidence type="ECO:0008006" key="4">
    <source>
        <dbReference type="Google" id="ProtNLM"/>
    </source>
</evidence>
<dbReference type="AlphaFoldDB" id="A0A193FZ76"/>
<dbReference type="InterPro" id="IPR042100">
    <property type="entry name" value="Bug_dom1"/>
</dbReference>
<accession>A0A193FZ76</accession>
<gene>
    <name evidence="2" type="ORF">BAU08_17650</name>
</gene>
<dbReference type="STRING" id="463025.BAU08_17650"/>
<dbReference type="Pfam" id="PF03401">
    <property type="entry name" value="TctC"/>
    <property type="match status" value="1"/>
</dbReference>
<name>A0A193FZ76_9BORD</name>
<dbReference type="RefSeq" id="WP_066670755.1">
    <property type="nucleotide sequence ID" value="NZ_CP016171.1"/>
</dbReference>
<dbReference type="EMBL" id="CP016171">
    <property type="protein sequence ID" value="ANN72930.1"/>
    <property type="molecule type" value="Genomic_DNA"/>
</dbReference>
<dbReference type="PANTHER" id="PTHR42928:SF5">
    <property type="entry name" value="BLR1237 PROTEIN"/>
    <property type="match status" value="1"/>
</dbReference>
<dbReference type="PIRSF" id="PIRSF017082">
    <property type="entry name" value="YflP"/>
    <property type="match status" value="1"/>
</dbReference>
<evidence type="ECO:0000256" key="1">
    <source>
        <dbReference type="ARBA" id="ARBA00006987"/>
    </source>
</evidence>
<dbReference type="Gene3D" id="3.40.190.150">
    <property type="entry name" value="Bordetella uptake gene, domain 1"/>
    <property type="match status" value="1"/>
</dbReference>
<dbReference type="CDD" id="cd07012">
    <property type="entry name" value="PBP2_Bug_TTT"/>
    <property type="match status" value="1"/>
</dbReference>
<proteinExistence type="inferred from homology"/>
<dbReference type="Proteomes" id="UP000092213">
    <property type="component" value="Chromosome"/>
</dbReference>
<comment type="similarity">
    <text evidence="1">Belongs to the UPF0065 (bug) family.</text>
</comment>
<protein>
    <recommendedName>
        <fullName evidence="4">ABC transporter substrate-binding protein</fullName>
    </recommendedName>
</protein>
<dbReference type="InterPro" id="IPR005064">
    <property type="entry name" value="BUG"/>
</dbReference>
<organism evidence="2 3">
    <name type="scientific">Bordetella bronchialis</name>
    <dbReference type="NCBI Taxonomy" id="463025"/>
    <lineage>
        <taxon>Bacteria</taxon>
        <taxon>Pseudomonadati</taxon>
        <taxon>Pseudomonadota</taxon>
        <taxon>Betaproteobacteria</taxon>
        <taxon>Burkholderiales</taxon>
        <taxon>Alcaligenaceae</taxon>
        <taxon>Bordetella</taxon>
    </lineage>
</organism>
<dbReference type="SUPFAM" id="SSF53850">
    <property type="entry name" value="Periplasmic binding protein-like II"/>
    <property type="match status" value="1"/>
</dbReference>
<dbReference type="PROSITE" id="PS51318">
    <property type="entry name" value="TAT"/>
    <property type="match status" value="1"/>
</dbReference>